<dbReference type="InterPro" id="IPR005467">
    <property type="entry name" value="His_kinase_dom"/>
</dbReference>
<dbReference type="RefSeq" id="WP_130184994.1">
    <property type="nucleotide sequence ID" value="NZ_CP035913.1"/>
</dbReference>
<keyword evidence="6" id="KW-0175">Coiled coil</keyword>
<keyword evidence="7" id="KW-0812">Transmembrane</keyword>
<dbReference type="Pfam" id="PF05227">
    <property type="entry name" value="CHASE3"/>
    <property type="match status" value="1"/>
</dbReference>
<dbReference type="InterPro" id="IPR003661">
    <property type="entry name" value="HisK_dim/P_dom"/>
</dbReference>
<evidence type="ECO:0000256" key="2">
    <source>
        <dbReference type="ARBA" id="ARBA00012438"/>
    </source>
</evidence>
<feature type="transmembrane region" description="Helical" evidence="7">
    <location>
        <begin position="213"/>
        <end position="234"/>
    </location>
</feature>
<dbReference type="PRINTS" id="PR00344">
    <property type="entry name" value="BCTRLSENSOR"/>
</dbReference>
<dbReference type="Pfam" id="PF08447">
    <property type="entry name" value="PAS_3"/>
    <property type="match status" value="1"/>
</dbReference>
<evidence type="ECO:0000259" key="10">
    <source>
        <dbReference type="PROSITE" id="PS50113"/>
    </source>
</evidence>
<dbReference type="PANTHER" id="PTHR43304:SF1">
    <property type="entry name" value="PAC DOMAIN-CONTAINING PROTEIN"/>
    <property type="match status" value="1"/>
</dbReference>
<dbReference type="InterPro" id="IPR013655">
    <property type="entry name" value="PAS_fold_3"/>
</dbReference>
<dbReference type="GO" id="GO:0000155">
    <property type="term" value="F:phosphorelay sensor kinase activity"/>
    <property type="evidence" value="ECO:0007669"/>
    <property type="project" value="InterPro"/>
</dbReference>
<dbReference type="EC" id="2.7.13.3" evidence="2"/>
<dbReference type="Proteomes" id="UP000290637">
    <property type="component" value="Chromosome"/>
</dbReference>
<evidence type="ECO:0000256" key="1">
    <source>
        <dbReference type="ARBA" id="ARBA00000085"/>
    </source>
</evidence>
<reference evidence="11 12" key="1">
    <citation type="submission" date="2019-02" db="EMBL/GenBank/DDBJ databases">
        <title>Draft Genome Sequences of Six Type Strains of the Genus Massilia.</title>
        <authorList>
            <person name="Miess H."/>
            <person name="Frediansyhah A."/>
            <person name="Gross H."/>
        </authorList>
    </citation>
    <scope>NUCLEOTIDE SEQUENCE [LARGE SCALE GENOMIC DNA]</scope>
    <source>
        <strain evidence="11 12">DSM 17473</strain>
    </source>
</reference>
<dbReference type="SMART" id="SM00388">
    <property type="entry name" value="HisKA"/>
    <property type="match status" value="1"/>
</dbReference>
<dbReference type="Gene3D" id="1.10.287.130">
    <property type="match status" value="1"/>
</dbReference>
<dbReference type="InterPro" id="IPR001610">
    <property type="entry name" value="PAC"/>
</dbReference>
<dbReference type="OrthoDB" id="9808408at2"/>
<keyword evidence="4" id="KW-0808">Transferase</keyword>
<dbReference type="PANTHER" id="PTHR43304">
    <property type="entry name" value="PHYTOCHROME-LIKE PROTEIN CPH1"/>
    <property type="match status" value="1"/>
</dbReference>
<dbReference type="InterPro" id="IPR052162">
    <property type="entry name" value="Sensor_kinase/Photoreceptor"/>
</dbReference>
<dbReference type="InterPro" id="IPR000014">
    <property type="entry name" value="PAS"/>
</dbReference>
<keyword evidence="7" id="KW-0472">Membrane</keyword>
<dbReference type="CDD" id="cd00082">
    <property type="entry name" value="HisKA"/>
    <property type="match status" value="1"/>
</dbReference>
<dbReference type="InterPro" id="IPR000700">
    <property type="entry name" value="PAS-assoc_C"/>
</dbReference>
<evidence type="ECO:0000259" key="9">
    <source>
        <dbReference type="PROSITE" id="PS50112"/>
    </source>
</evidence>
<dbReference type="Gene3D" id="3.30.565.10">
    <property type="entry name" value="Histidine kinase-like ATPase, C-terminal domain"/>
    <property type="match status" value="1"/>
</dbReference>
<dbReference type="Pfam" id="PF08448">
    <property type="entry name" value="PAS_4"/>
    <property type="match status" value="2"/>
</dbReference>
<organism evidence="11 12">
    <name type="scientific">Pseudoduganella lutea</name>
    <dbReference type="NCBI Taxonomy" id="321985"/>
    <lineage>
        <taxon>Bacteria</taxon>
        <taxon>Pseudomonadati</taxon>
        <taxon>Pseudomonadota</taxon>
        <taxon>Betaproteobacteria</taxon>
        <taxon>Burkholderiales</taxon>
        <taxon>Oxalobacteraceae</taxon>
        <taxon>Telluria group</taxon>
        <taxon>Pseudoduganella</taxon>
    </lineage>
</organism>
<keyword evidence="5" id="KW-0418">Kinase</keyword>
<keyword evidence="3" id="KW-0597">Phosphoprotein</keyword>
<dbReference type="InterPro" id="IPR003594">
    <property type="entry name" value="HATPase_dom"/>
</dbReference>
<dbReference type="Gene3D" id="3.30.450.20">
    <property type="entry name" value="PAS domain"/>
    <property type="match status" value="3"/>
</dbReference>
<dbReference type="InterPro" id="IPR007891">
    <property type="entry name" value="CHASE3"/>
</dbReference>
<keyword evidence="12" id="KW-1185">Reference proteome</keyword>
<evidence type="ECO:0000313" key="12">
    <source>
        <dbReference type="Proteomes" id="UP000290637"/>
    </source>
</evidence>
<evidence type="ECO:0000259" key="8">
    <source>
        <dbReference type="PROSITE" id="PS50109"/>
    </source>
</evidence>
<dbReference type="CDD" id="cd19410">
    <property type="entry name" value="HK9-like_sensor"/>
    <property type="match status" value="1"/>
</dbReference>
<sequence length="872" mass="96017">MAAHGRSGRKSCRRRRILQGSYLCIDSLAAGCSMNFSLRRAPVTVATAFSLLVLTVAWLALGRSIRNETESWSWLVHTREVLEHVQTTMTLISDAEAAQRGFLLTGNERFAATYTVARDKVPLEMLALRRLTSDNPRQLVPLRSLETALQQRLHMLEVVMQRYRAGTIVDPVMLESGRLIKEQIVTHATAIRLEEQRLLRERQVRARGTRWELIIAVTVVSGLSVFLTILLWVVSRRDAVRLRAERAQLDATLRGIGDGVVAVDGEGIVRLVNPVAENLMGVTENEAVGRRLADLLVLTHENGVPVPAADAAIAASGTRRWHLGAGDHHHVVEFNMAPINSGDAALRGSVLVMRDVTERDVRERALRESEANYRYTIELNPQIPWKADPDGNVKGVSERWLALTGQSHAAVTGAGWADVVYAEDLPGMVAAWTHSVTTGEPYDFEHRIRMADGNLRWMRSRANPRRDQSGAVVAWYGLTEDIHAHKEAELALRHREAELHEKLVQVETIYRAVPIGLGYVDIRLQVLELNEALADVAGLPKNDVLGQTPAAVLPAPFGEQVSDVLSNVVRQRHQVSGVEFHDTSIATGARRDWLGSFFPVLDGDEVQGVVIALLEVTQIKVAQRELLQANQSLEQRIEERTMQIGEANAELRAFAHTVAHDLRAPLRNVEGFATALLEDEAERMSEDGRMFAERIVAAVTRMDRLITDLLSYSRLSRAELRIEPIDTAAVMRIVLRDLEAEIAASRAAIVVAHGLPMVMGNQAMLVQVLANVVSNAIKFVPLGTLPRVSIRGTKDGTIATLSIEDNGIGIAPEHHKHVFGVFERLHGQEQYPGTGIGLAIVKKGIERMGGNVRILAAAEGGSVFELVLPAAA</sequence>
<dbReference type="AlphaFoldDB" id="A0A4P6KT11"/>
<evidence type="ECO:0000256" key="7">
    <source>
        <dbReference type="SAM" id="Phobius"/>
    </source>
</evidence>
<dbReference type="EMBL" id="CP035913">
    <property type="protein sequence ID" value="QBE61857.1"/>
    <property type="molecule type" value="Genomic_DNA"/>
</dbReference>
<dbReference type="SMART" id="SM00086">
    <property type="entry name" value="PAC"/>
    <property type="match status" value="2"/>
</dbReference>
<dbReference type="SMART" id="SM00387">
    <property type="entry name" value="HATPase_c"/>
    <property type="match status" value="1"/>
</dbReference>
<feature type="transmembrane region" description="Helical" evidence="7">
    <location>
        <begin position="20"/>
        <end position="37"/>
    </location>
</feature>
<dbReference type="NCBIfam" id="TIGR00229">
    <property type="entry name" value="sensory_box"/>
    <property type="match status" value="3"/>
</dbReference>
<dbReference type="KEGG" id="plue:EWM63_01640"/>
<feature type="coiled-coil region" evidence="6">
    <location>
        <begin position="619"/>
        <end position="650"/>
    </location>
</feature>
<feature type="domain" description="Histidine kinase" evidence="8">
    <location>
        <begin position="657"/>
        <end position="872"/>
    </location>
</feature>
<evidence type="ECO:0000256" key="3">
    <source>
        <dbReference type="ARBA" id="ARBA00022553"/>
    </source>
</evidence>
<name>A0A4P6KT11_9BURK</name>
<dbReference type="PROSITE" id="PS50113">
    <property type="entry name" value="PAC"/>
    <property type="match status" value="1"/>
</dbReference>
<dbReference type="InterPro" id="IPR013656">
    <property type="entry name" value="PAS_4"/>
</dbReference>
<evidence type="ECO:0000256" key="6">
    <source>
        <dbReference type="SAM" id="Coils"/>
    </source>
</evidence>
<dbReference type="InterPro" id="IPR036097">
    <property type="entry name" value="HisK_dim/P_sf"/>
</dbReference>
<keyword evidence="7" id="KW-1133">Transmembrane helix</keyword>
<evidence type="ECO:0000313" key="11">
    <source>
        <dbReference type="EMBL" id="QBE61857.1"/>
    </source>
</evidence>
<protein>
    <recommendedName>
        <fullName evidence="2">histidine kinase</fullName>
        <ecNumber evidence="2">2.7.13.3</ecNumber>
    </recommendedName>
</protein>
<dbReference type="Pfam" id="PF00512">
    <property type="entry name" value="HisKA"/>
    <property type="match status" value="1"/>
</dbReference>
<dbReference type="InterPro" id="IPR035965">
    <property type="entry name" value="PAS-like_dom_sf"/>
</dbReference>
<dbReference type="CDD" id="cd00130">
    <property type="entry name" value="PAS"/>
    <property type="match status" value="3"/>
</dbReference>
<gene>
    <name evidence="11" type="ORF">EWM63_01640</name>
</gene>
<dbReference type="PROSITE" id="PS50112">
    <property type="entry name" value="PAS"/>
    <property type="match status" value="1"/>
</dbReference>
<dbReference type="Pfam" id="PF02518">
    <property type="entry name" value="HATPase_c"/>
    <property type="match status" value="1"/>
</dbReference>
<dbReference type="SMART" id="SM00091">
    <property type="entry name" value="PAS"/>
    <property type="match status" value="3"/>
</dbReference>
<dbReference type="SUPFAM" id="SSF47384">
    <property type="entry name" value="Homodimeric domain of signal transducing histidine kinase"/>
    <property type="match status" value="1"/>
</dbReference>
<accession>A0A4P6KT11</accession>
<evidence type="ECO:0000256" key="5">
    <source>
        <dbReference type="ARBA" id="ARBA00022777"/>
    </source>
</evidence>
<dbReference type="SUPFAM" id="SSF55874">
    <property type="entry name" value="ATPase domain of HSP90 chaperone/DNA topoisomerase II/histidine kinase"/>
    <property type="match status" value="1"/>
</dbReference>
<dbReference type="InterPro" id="IPR036890">
    <property type="entry name" value="HATPase_C_sf"/>
</dbReference>
<proteinExistence type="predicted"/>
<evidence type="ECO:0000256" key="4">
    <source>
        <dbReference type="ARBA" id="ARBA00022679"/>
    </source>
</evidence>
<feature type="domain" description="PAS" evidence="9">
    <location>
        <begin position="245"/>
        <end position="302"/>
    </location>
</feature>
<feature type="transmembrane region" description="Helical" evidence="7">
    <location>
        <begin position="43"/>
        <end position="61"/>
    </location>
</feature>
<comment type="catalytic activity">
    <reaction evidence="1">
        <text>ATP + protein L-histidine = ADP + protein N-phospho-L-histidine.</text>
        <dbReference type="EC" id="2.7.13.3"/>
    </reaction>
</comment>
<dbReference type="FunFam" id="3.30.450.20:FF:000099">
    <property type="entry name" value="Sensory box sensor histidine kinase"/>
    <property type="match status" value="1"/>
</dbReference>
<dbReference type="SUPFAM" id="SSF55785">
    <property type="entry name" value="PYP-like sensor domain (PAS domain)"/>
    <property type="match status" value="3"/>
</dbReference>
<dbReference type="PROSITE" id="PS50109">
    <property type="entry name" value="HIS_KIN"/>
    <property type="match status" value="1"/>
</dbReference>
<dbReference type="InterPro" id="IPR004358">
    <property type="entry name" value="Sig_transdc_His_kin-like_C"/>
</dbReference>
<feature type="domain" description="PAC" evidence="10">
    <location>
        <begin position="442"/>
        <end position="494"/>
    </location>
</feature>